<protein>
    <submittedName>
        <fullName evidence="1">10862_t:CDS:1</fullName>
    </submittedName>
</protein>
<reference evidence="1" key="1">
    <citation type="submission" date="2021-06" db="EMBL/GenBank/DDBJ databases">
        <authorList>
            <person name="Kallberg Y."/>
            <person name="Tangrot J."/>
            <person name="Rosling A."/>
        </authorList>
    </citation>
    <scope>NUCLEOTIDE SEQUENCE</scope>
    <source>
        <strain evidence="1">28 12/20/2015</strain>
    </source>
</reference>
<proteinExistence type="predicted"/>
<dbReference type="Proteomes" id="UP000789366">
    <property type="component" value="Unassembled WGS sequence"/>
</dbReference>
<feature type="non-terminal residue" evidence="1">
    <location>
        <position position="117"/>
    </location>
</feature>
<name>A0ACA9M1C6_9GLOM</name>
<accession>A0ACA9M1C6</accession>
<keyword evidence="2" id="KW-1185">Reference proteome</keyword>
<gene>
    <name evidence="1" type="ORF">SPELUC_LOCUS5405</name>
</gene>
<evidence type="ECO:0000313" key="2">
    <source>
        <dbReference type="Proteomes" id="UP000789366"/>
    </source>
</evidence>
<dbReference type="EMBL" id="CAJVPW010005505">
    <property type="protein sequence ID" value="CAG8556038.1"/>
    <property type="molecule type" value="Genomic_DNA"/>
</dbReference>
<sequence>MELQPTNGSYDLSNKVVIITGATGGIGRSLTRMVSSYNPKRLVLPIRQVKLVIGFRSVSGVVPDTYTEIECDMFSIPTHDTECDLFSIPSQYTNGTDTECDLLPILSDLLPIPTPDN</sequence>
<comment type="caution">
    <text evidence="1">The sequence shown here is derived from an EMBL/GenBank/DDBJ whole genome shotgun (WGS) entry which is preliminary data.</text>
</comment>
<organism evidence="1 2">
    <name type="scientific">Cetraspora pellucida</name>
    <dbReference type="NCBI Taxonomy" id="1433469"/>
    <lineage>
        <taxon>Eukaryota</taxon>
        <taxon>Fungi</taxon>
        <taxon>Fungi incertae sedis</taxon>
        <taxon>Mucoromycota</taxon>
        <taxon>Glomeromycotina</taxon>
        <taxon>Glomeromycetes</taxon>
        <taxon>Diversisporales</taxon>
        <taxon>Gigasporaceae</taxon>
        <taxon>Cetraspora</taxon>
    </lineage>
</organism>
<evidence type="ECO:0000313" key="1">
    <source>
        <dbReference type="EMBL" id="CAG8556038.1"/>
    </source>
</evidence>